<feature type="transmembrane region" description="Helical" evidence="6">
    <location>
        <begin position="95"/>
        <end position="111"/>
    </location>
</feature>
<evidence type="ECO:0000256" key="5">
    <source>
        <dbReference type="ARBA" id="ARBA00023136"/>
    </source>
</evidence>
<dbReference type="OrthoDB" id="357521at2"/>
<evidence type="ECO:0000313" key="9">
    <source>
        <dbReference type="Proteomes" id="UP000660801"/>
    </source>
</evidence>
<dbReference type="InterPro" id="IPR010343">
    <property type="entry name" value="ArAE_1"/>
</dbReference>
<dbReference type="AlphaFoldDB" id="A0A917A462"/>
<feature type="transmembrane region" description="Helical" evidence="6">
    <location>
        <begin position="117"/>
        <end position="141"/>
    </location>
</feature>
<comment type="caution">
    <text evidence="8">The sequence shown here is derived from an EMBL/GenBank/DDBJ whole genome shotgun (WGS) entry which is preliminary data.</text>
</comment>
<sequence length="319" mass="36867">MPIFQRTIKLALATCLAVWLAHVLHLLYPTAAGSITILSLLDTRRASFKTAWDRLWSTILALIIGMSAFTLLGFNLWALGLYLCIYVPIAYRTNLSAWIPPCTVLVLHFFQEKAINLPLFTNAMCLFFIGAGLALLVNLYMPSQNKKIQEFHRTVELELKTILKEFAHFLGGASTNPQEALIQQLDQTLSEALHIVYLDRHNQVFRQTDYQVHYFEMRQAQNRILREIAESLAHCSFNSQEGKALAEIFQLTAQQLSQTNAGHELLHALTKLWEDFHAWPLPQNRQEFETRAKLYQILHDLEHFVQLKVDFYHRYPKES</sequence>
<proteinExistence type="predicted"/>
<evidence type="ECO:0000256" key="6">
    <source>
        <dbReference type="SAM" id="Phobius"/>
    </source>
</evidence>
<keyword evidence="5 6" id="KW-0472">Membrane</keyword>
<dbReference type="InterPro" id="IPR052984">
    <property type="entry name" value="UPF0421"/>
</dbReference>
<gene>
    <name evidence="8" type="ORF">GCM10011510_04060</name>
</gene>
<evidence type="ECO:0000256" key="2">
    <source>
        <dbReference type="ARBA" id="ARBA00022475"/>
    </source>
</evidence>
<dbReference type="Gene3D" id="1.20.120.940">
    <property type="entry name" value="Putative aromatic acid exporter, C-terminal domain"/>
    <property type="match status" value="1"/>
</dbReference>
<dbReference type="Pfam" id="PF06081">
    <property type="entry name" value="ArAE_1"/>
    <property type="match status" value="1"/>
</dbReference>
<keyword evidence="4 6" id="KW-1133">Transmembrane helix</keyword>
<feature type="domain" description="Putative aromatic acid exporter C-terminal" evidence="7">
    <location>
        <begin position="146"/>
        <end position="308"/>
    </location>
</feature>
<dbReference type="EMBL" id="BMJN01000004">
    <property type="protein sequence ID" value="GGE26104.1"/>
    <property type="molecule type" value="Genomic_DNA"/>
</dbReference>
<dbReference type="PANTHER" id="PTHR40064">
    <property type="entry name" value="MEMBRANE PROTEIN-RELATED"/>
    <property type="match status" value="1"/>
</dbReference>
<evidence type="ECO:0000256" key="3">
    <source>
        <dbReference type="ARBA" id="ARBA00022692"/>
    </source>
</evidence>
<name>A0A917A462_9STRE</name>
<dbReference type="Proteomes" id="UP000660801">
    <property type="component" value="Unassembled WGS sequence"/>
</dbReference>
<protein>
    <submittedName>
        <fullName evidence="8">Membrane protein</fullName>
    </submittedName>
</protein>
<keyword evidence="2" id="KW-1003">Cell membrane</keyword>
<evidence type="ECO:0000256" key="1">
    <source>
        <dbReference type="ARBA" id="ARBA00004651"/>
    </source>
</evidence>
<dbReference type="RefSeq" id="WP_068989295.1">
    <property type="nucleotide sequence ID" value="NZ_BMJN01000004.1"/>
</dbReference>
<dbReference type="PANTHER" id="PTHR40064:SF1">
    <property type="entry name" value="MEMBRANE PROTEIN"/>
    <property type="match status" value="1"/>
</dbReference>
<keyword evidence="9" id="KW-1185">Reference proteome</keyword>
<organism evidence="8 9">
    <name type="scientific">Streptococcus himalayensis</name>
    <dbReference type="NCBI Taxonomy" id="1888195"/>
    <lineage>
        <taxon>Bacteria</taxon>
        <taxon>Bacillati</taxon>
        <taxon>Bacillota</taxon>
        <taxon>Bacilli</taxon>
        <taxon>Lactobacillales</taxon>
        <taxon>Streptococcaceae</taxon>
        <taxon>Streptococcus</taxon>
    </lineage>
</organism>
<dbReference type="Pfam" id="PF11728">
    <property type="entry name" value="ArAE_1_C"/>
    <property type="match status" value="1"/>
</dbReference>
<evidence type="ECO:0000259" key="7">
    <source>
        <dbReference type="Pfam" id="PF11728"/>
    </source>
</evidence>
<dbReference type="InterPro" id="IPR038323">
    <property type="entry name" value="ArAE_1_C_sf"/>
</dbReference>
<reference evidence="8" key="2">
    <citation type="submission" date="2020-09" db="EMBL/GenBank/DDBJ databases">
        <authorList>
            <person name="Sun Q."/>
            <person name="Zhou Y."/>
        </authorList>
    </citation>
    <scope>NUCLEOTIDE SEQUENCE</scope>
    <source>
        <strain evidence="8">CGMCC 1.15533</strain>
    </source>
</reference>
<reference evidence="8" key="1">
    <citation type="journal article" date="2014" name="Int. J. Syst. Evol. Microbiol.">
        <title>Complete genome sequence of Corynebacterium casei LMG S-19264T (=DSM 44701T), isolated from a smear-ripened cheese.</title>
        <authorList>
            <consortium name="US DOE Joint Genome Institute (JGI-PGF)"/>
            <person name="Walter F."/>
            <person name="Albersmeier A."/>
            <person name="Kalinowski J."/>
            <person name="Ruckert C."/>
        </authorList>
    </citation>
    <scope>NUCLEOTIDE SEQUENCE</scope>
    <source>
        <strain evidence="8">CGMCC 1.15533</strain>
    </source>
</reference>
<keyword evidence="3 6" id="KW-0812">Transmembrane</keyword>
<comment type="subcellular location">
    <subcellularLocation>
        <location evidence="1">Cell membrane</location>
        <topology evidence="1">Multi-pass membrane protein</topology>
    </subcellularLocation>
</comment>
<dbReference type="InterPro" id="IPR021062">
    <property type="entry name" value="ArAE_1_C"/>
</dbReference>
<evidence type="ECO:0000313" key="8">
    <source>
        <dbReference type="EMBL" id="GGE26104.1"/>
    </source>
</evidence>
<dbReference type="GO" id="GO:0005886">
    <property type="term" value="C:plasma membrane"/>
    <property type="evidence" value="ECO:0007669"/>
    <property type="project" value="UniProtKB-SubCell"/>
</dbReference>
<feature type="transmembrane region" description="Helical" evidence="6">
    <location>
        <begin position="56"/>
        <end position="83"/>
    </location>
</feature>
<accession>A0A917A462</accession>
<evidence type="ECO:0000256" key="4">
    <source>
        <dbReference type="ARBA" id="ARBA00022989"/>
    </source>
</evidence>